<evidence type="ECO:0000313" key="2">
    <source>
        <dbReference type="EMBL" id="QEG37488.1"/>
    </source>
</evidence>
<dbReference type="PROSITE" id="PS51671">
    <property type="entry name" value="ACT"/>
    <property type="match status" value="1"/>
</dbReference>
<dbReference type="EMBL" id="CP042913">
    <property type="protein sequence ID" value="QEG37488.1"/>
    <property type="molecule type" value="Genomic_DNA"/>
</dbReference>
<evidence type="ECO:0000313" key="3">
    <source>
        <dbReference type="Proteomes" id="UP000323917"/>
    </source>
</evidence>
<dbReference type="PANTHER" id="PTHR34875">
    <property type="entry name" value="UPF0237 PROTEIN MJ1558"/>
    <property type="match status" value="1"/>
</dbReference>
<dbReference type="KEGG" id="bgok:Pr1d_48340"/>
<sequence>MAPKVESVGSTPQDCRHTLYSTWYMLTKPDNSSLQKLWRPNKTIMQKTSLVLTVLGQDHPGLVDSLAAIVAEHGGNWVESRMAHLAGQFAGILRVEVDPQQAESLTAAIKKLTASGLESMVCADPIGSSVEGGNVIELDLVGLDQPGIVRKVSQVLAERGVNVEQLATECLAAPNTGQSLFHATAKLRLPEGLEEGTLRGALEQVAADLMVELKLE</sequence>
<gene>
    <name evidence="2" type="ORF">Pr1d_48340</name>
</gene>
<dbReference type="InterPro" id="IPR002912">
    <property type="entry name" value="ACT_dom"/>
</dbReference>
<dbReference type="InterPro" id="IPR050990">
    <property type="entry name" value="UPF0237/GcvR_regulator"/>
</dbReference>
<proteinExistence type="predicted"/>
<dbReference type="AlphaFoldDB" id="A0A5B9QEQ2"/>
<dbReference type="InterPro" id="IPR045865">
    <property type="entry name" value="ACT-like_dom_sf"/>
</dbReference>
<dbReference type="Pfam" id="PF13740">
    <property type="entry name" value="ACT_6"/>
    <property type="match status" value="1"/>
</dbReference>
<dbReference type="PANTHER" id="PTHR34875:SF6">
    <property type="entry name" value="UPF0237 PROTEIN MJ1558"/>
    <property type="match status" value="1"/>
</dbReference>
<dbReference type="Proteomes" id="UP000323917">
    <property type="component" value="Chromosome"/>
</dbReference>
<protein>
    <recommendedName>
        <fullName evidence="1">ACT domain-containing protein</fullName>
    </recommendedName>
</protein>
<dbReference type="SUPFAM" id="SSF55021">
    <property type="entry name" value="ACT-like"/>
    <property type="match status" value="2"/>
</dbReference>
<keyword evidence="3" id="KW-1185">Reference proteome</keyword>
<feature type="domain" description="ACT" evidence="1">
    <location>
        <begin position="137"/>
        <end position="216"/>
    </location>
</feature>
<reference evidence="2 3" key="1">
    <citation type="submission" date="2019-08" db="EMBL/GenBank/DDBJ databases">
        <title>Deep-cultivation of Planctomycetes and their phenomic and genomic characterization uncovers novel biology.</title>
        <authorList>
            <person name="Wiegand S."/>
            <person name="Jogler M."/>
            <person name="Boedeker C."/>
            <person name="Pinto D."/>
            <person name="Vollmers J."/>
            <person name="Rivas-Marin E."/>
            <person name="Kohn T."/>
            <person name="Peeters S.H."/>
            <person name="Heuer A."/>
            <person name="Rast P."/>
            <person name="Oberbeckmann S."/>
            <person name="Bunk B."/>
            <person name="Jeske O."/>
            <person name="Meyerdierks A."/>
            <person name="Storesund J.E."/>
            <person name="Kallscheuer N."/>
            <person name="Luecker S."/>
            <person name="Lage O.M."/>
            <person name="Pohl T."/>
            <person name="Merkel B.J."/>
            <person name="Hornburger P."/>
            <person name="Mueller R.-W."/>
            <person name="Bruemmer F."/>
            <person name="Labrenz M."/>
            <person name="Spormann A.M."/>
            <person name="Op den Camp H."/>
            <person name="Overmann J."/>
            <person name="Amann R."/>
            <person name="Jetten M.S.M."/>
            <person name="Mascher T."/>
            <person name="Medema M.H."/>
            <person name="Devos D.P."/>
            <person name="Kaster A.-K."/>
            <person name="Ovreas L."/>
            <person name="Rohde M."/>
            <person name="Galperin M.Y."/>
            <person name="Jogler C."/>
        </authorList>
    </citation>
    <scope>NUCLEOTIDE SEQUENCE [LARGE SCALE GENOMIC DNA]</scope>
    <source>
        <strain evidence="2 3">Pr1d</strain>
    </source>
</reference>
<evidence type="ECO:0000259" key="1">
    <source>
        <dbReference type="PROSITE" id="PS51671"/>
    </source>
</evidence>
<accession>A0A5B9QEQ2</accession>
<organism evidence="2 3">
    <name type="scientific">Bythopirellula goksoeyrii</name>
    <dbReference type="NCBI Taxonomy" id="1400387"/>
    <lineage>
        <taxon>Bacteria</taxon>
        <taxon>Pseudomonadati</taxon>
        <taxon>Planctomycetota</taxon>
        <taxon>Planctomycetia</taxon>
        <taxon>Pirellulales</taxon>
        <taxon>Lacipirellulaceae</taxon>
        <taxon>Bythopirellula</taxon>
    </lineage>
</organism>
<name>A0A5B9QEQ2_9BACT</name>
<dbReference type="CDD" id="cd04869">
    <property type="entry name" value="ACT_GcvR_2"/>
    <property type="match status" value="1"/>
</dbReference>
<dbReference type="Gene3D" id="3.30.70.260">
    <property type="match status" value="2"/>
</dbReference>